<reference evidence="1 2" key="1">
    <citation type="journal article" date="2018" name="Environ. Microbiol.">
        <title>New archaeal viruses discovered by metagenomic analysis of viral communities in enrichment cultures.</title>
        <authorList>
            <person name="Liu Y."/>
            <person name="Brandt D."/>
            <person name="Ishino S."/>
            <person name="Ishino Y."/>
            <person name="Koonin E.V."/>
            <person name="Kalinowski J."/>
            <person name="Krupovic M."/>
            <person name="Prangishvili D."/>
        </authorList>
    </citation>
    <scope>NUCLEOTIDE SEQUENCE [LARGE SCALE GENOMIC DNA]</scope>
</reference>
<organism evidence="1 2">
    <name type="scientific">Sulfolobales Beppu filamentous virus 2</name>
    <dbReference type="NCBI Taxonomy" id="2493123"/>
    <lineage>
        <taxon>Viruses</taxon>
        <taxon>Adnaviria</taxon>
        <taxon>Zilligvirae</taxon>
        <taxon>Taleaviricota</taxon>
        <taxon>Tokiviricetes</taxon>
        <taxon>Ligamenvirales</taxon>
        <taxon>Lipothrixviridae</taxon>
        <taxon>Alphalipothrixvirus</taxon>
        <taxon>Alphalipothrixvirus umijigokuense</taxon>
    </lineage>
</organism>
<dbReference type="Proteomes" id="UP000277749">
    <property type="component" value="Segment"/>
</dbReference>
<proteinExistence type="predicted"/>
<name>A0A3Q8Q3T0_9VIRU</name>
<keyword evidence="2" id="KW-1185">Reference proteome</keyword>
<sequence length="91" mass="10747">MDAFYYCVETGRGNKLPRTHNLRGWCIEMKRDRIKLPPKESLKQLYSGRDGYFVKCRLCGEVFPVSLYSRHFINKHYDFVSASVPRTIKLN</sequence>
<gene>
    <name evidence="1" type="ORF">SBFV2_gp46</name>
</gene>
<evidence type="ECO:0000313" key="2">
    <source>
        <dbReference type="Proteomes" id="UP000277749"/>
    </source>
</evidence>
<evidence type="ECO:0000313" key="1">
    <source>
        <dbReference type="EMBL" id="AZI75813.1"/>
    </source>
</evidence>
<dbReference type="EMBL" id="MK064563">
    <property type="protein sequence ID" value="AZI75813.1"/>
    <property type="molecule type" value="Genomic_DNA"/>
</dbReference>
<accession>A0A3Q8Q3T0</accession>
<protein>
    <submittedName>
        <fullName evidence="1">Uncharacterized protein</fullName>
    </submittedName>
</protein>